<dbReference type="InterPro" id="IPR036259">
    <property type="entry name" value="MFS_trans_sf"/>
</dbReference>
<dbReference type="PROSITE" id="PS00216">
    <property type="entry name" value="SUGAR_TRANSPORT_1"/>
    <property type="match status" value="1"/>
</dbReference>
<dbReference type="SUPFAM" id="SSF103473">
    <property type="entry name" value="MFS general substrate transporter"/>
    <property type="match status" value="1"/>
</dbReference>
<feature type="domain" description="Major facilitator superfamily (MFS) profile" evidence="6">
    <location>
        <begin position="30"/>
        <end position="425"/>
    </location>
</feature>
<keyword evidence="2 5" id="KW-0812">Transmembrane</keyword>
<keyword evidence="3 5" id="KW-1133">Transmembrane helix</keyword>
<keyword evidence="8" id="KW-1185">Reference proteome</keyword>
<dbReference type="RefSeq" id="WP_191195948.1">
    <property type="nucleotide sequence ID" value="NZ_JACXYZ010000002.1"/>
</dbReference>
<evidence type="ECO:0000313" key="7">
    <source>
        <dbReference type="EMBL" id="MBD3926111.1"/>
    </source>
</evidence>
<dbReference type="Proteomes" id="UP000618818">
    <property type="component" value="Unassembled WGS sequence"/>
</dbReference>
<dbReference type="EMBL" id="JACXYZ010000002">
    <property type="protein sequence ID" value="MBD3926111.1"/>
    <property type="molecule type" value="Genomic_DNA"/>
</dbReference>
<feature type="transmembrane region" description="Helical" evidence="5">
    <location>
        <begin position="279"/>
        <end position="298"/>
    </location>
</feature>
<reference evidence="7 8" key="1">
    <citation type="submission" date="2020-09" db="EMBL/GenBank/DDBJ databases">
        <title>novel species in genus Nocardioides.</title>
        <authorList>
            <person name="Zhang G."/>
        </authorList>
    </citation>
    <scope>NUCLEOTIDE SEQUENCE [LARGE SCALE GENOMIC DNA]</scope>
    <source>
        <strain evidence="7 8">KCTC 39551</strain>
    </source>
</reference>
<evidence type="ECO:0000259" key="6">
    <source>
        <dbReference type="PROSITE" id="PS50850"/>
    </source>
</evidence>
<evidence type="ECO:0000313" key="8">
    <source>
        <dbReference type="Proteomes" id="UP000618818"/>
    </source>
</evidence>
<evidence type="ECO:0000256" key="5">
    <source>
        <dbReference type="SAM" id="Phobius"/>
    </source>
</evidence>
<feature type="transmembrane region" description="Helical" evidence="5">
    <location>
        <begin position="159"/>
        <end position="179"/>
    </location>
</feature>
<feature type="transmembrane region" description="Helical" evidence="5">
    <location>
        <begin position="102"/>
        <end position="121"/>
    </location>
</feature>
<evidence type="ECO:0000256" key="4">
    <source>
        <dbReference type="ARBA" id="ARBA00023136"/>
    </source>
</evidence>
<gene>
    <name evidence="7" type="ORF">IEZ26_15915</name>
</gene>
<evidence type="ECO:0000256" key="2">
    <source>
        <dbReference type="ARBA" id="ARBA00022692"/>
    </source>
</evidence>
<protein>
    <submittedName>
        <fullName evidence="7">MFS transporter</fullName>
    </submittedName>
</protein>
<dbReference type="InterPro" id="IPR005829">
    <property type="entry name" value="Sugar_transporter_CS"/>
</dbReference>
<comment type="subcellular location">
    <subcellularLocation>
        <location evidence="1">Cell membrane</location>
        <topology evidence="1">Multi-pass membrane protein</topology>
    </subcellularLocation>
</comment>
<dbReference type="PANTHER" id="PTHR23528:SF1">
    <property type="entry name" value="MAJOR FACILITATOR SUPERFAMILY (MFS) PROFILE DOMAIN-CONTAINING PROTEIN"/>
    <property type="match status" value="1"/>
</dbReference>
<dbReference type="PROSITE" id="PS50850">
    <property type="entry name" value="MFS"/>
    <property type="match status" value="1"/>
</dbReference>
<feature type="transmembrane region" description="Helical" evidence="5">
    <location>
        <begin position="185"/>
        <end position="206"/>
    </location>
</feature>
<evidence type="ECO:0000256" key="3">
    <source>
        <dbReference type="ARBA" id="ARBA00022989"/>
    </source>
</evidence>
<dbReference type="CDD" id="cd06174">
    <property type="entry name" value="MFS"/>
    <property type="match status" value="1"/>
</dbReference>
<keyword evidence="4 5" id="KW-0472">Membrane</keyword>
<accession>A0ABR8NDB9</accession>
<feature type="transmembrane region" description="Helical" evidence="5">
    <location>
        <begin position="63"/>
        <end position="81"/>
    </location>
</feature>
<proteinExistence type="predicted"/>
<feature type="transmembrane region" description="Helical" evidence="5">
    <location>
        <begin position="373"/>
        <end position="395"/>
    </location>
</feature>
<dbReference type="Gene3D" id="1.20.1250.20">
    <property type="entry name" value="MFS general substrate transporter like domains"/>
    <property type="match status" value="2"/>
</dbReference>
<evidence type="ECO:0000256" key="1">
    <source>
        <dbReference type="ARBA" id="ARBA00004651"/>
    </source>
</evidence>
<sequence length="425" mass="44405">MPGPEHRDVRRPLAADHIGRGRVGWGFIALYAVSYTGGALLFLAPLLVSLALKVRDLVGAEAAPSNLALVAGVGSLLALVANPLFGRFSDRTTGRWGMRRPWMVIGVAVGALGTMVVATAPNVGTVLLGWCLCQVFFNATLAAQTAVLADQVPTSQRGVVSGVLGLAVPAASVTGTYLVQLFDHSTVLMFAVPCAVGGFAVLLFVWRLTDRRLDARDRPPWSLRELAATFYVNPRSNPDFAWAFLSRFLLVTAYAFLVTFQAFFLLAQIGSSEDAVPRQVYLGTVAQSVALVTVAPVAGRISDRLGRRKVFVMAAAVIYAVALFVIADATSVDRYLVGMAIGGVGFGMYMAIDLALVVDVLTDPLTAAKDLGVLNIAGTLPFAVAPAVAPSLLALGGGSYAVLYAVAGACALGGAVAVAPIKSVR</sequence>
<organism evidence="7 8">
    <name type="scientific">Nocardioides cavernae</name>
    <dbReference type="NCBI Taxonomy" id="1921566"/>
    <lineage>
        <taxon>Bacteria</taxon>
        <taxon>Bacillati</taxon>
        <taxon>Actinomycetota</taxon>
        <taxon>Actinomycetes</taxon>
        <taxon>Propionibacteriales</taxon>
        <taxon>Nocardioidaceae</taxon>
        <taxon>Nocardioides</taxon>
    </lineage>
</organism>
<dbReference type="Pfam" id="PF07690">
    <property type="entry name" value="MFS_1"/>
    <property type="match status" value="2"/>
</dbReference>
<comment type="caution">
    <text evidence="7">The sequence shown here is derived from an EMBL/GenBank/DDBJ whole genome shotgun (WGS) entry which is preliminary data.</text>
</comment>
<feature type="transmembrane region" description="Helical" evidence="5">
    <location>
        <begin position="127"/>
        <end position="147"/>
    </location>
</feature>
<feature type="transmembrane region" description="Helical" evidence="5">
    <location>
        <begin position="310"/>
        <end position="329"/>
    </location>
</feature>
<dbReference type="PANTHER" id="PTHR23528">
    <property type="match status" value="1"/>
</dbReference>
<feature type="transmembrane region" description="Helical" evidence="5">
    <location>
        <begin position="28"/>
        <end position="51"/>
    </location>
</feature>
<dbReference type="InterPro" id="IPR011701">
    <property type="entry name" value="MFS"/>
</dbReference>
<feature type="transmembrane region" description="Helical" evidence="5">
    <location>
        <begin position="335"/>
        <end position="361"/>
    </location>
</feature>
<dbReference type="InterPro" id="IPR020846">
    <property type="entry name" value="MFS_dom"/>
</dbReference>
<feature type="transmembrane region" description="Helical" evidence="5">
    <location>
        <begin position="244"/>
        <end position="267"/>
    </location>
</feature>
<feature type="transmembrane region" description="Helical" evidence="5">
    <location>
        <begin position="401"/>
        <end position="421"/>
    </location>
</feature>
<name>A0ABR8NDB9_9ACTN</name>